<evidence type="ECO:0000256" key="1">
    <source>
        <dbReference type="SAM" id="SignalP"/>
    </source>
</evidence>
<keyword evidence="6" id="KW-1185">Reference proteome</keyword>
<dbReference type="InterPro" id="IPR032370">
    <property type="entry name" value="FlgT_N"/>
</dbReference>
<evidence type="ECO:0000259" key="4">
    <source>
        <dbReference type="Pfam" id="PF16548"/>
    </source>
</evidence>
<dbReference type="Proteomes" id="UP000629025">
    <property type="component" value="Unassembled WGS sequence"/>
</dbReference>
<evidence type="ECO:0000259" key="3">
    <source>
        <dbReference type="Pfam" id="PF16539"/>
    </source>
</evidence>
<dbReference type="InterPro" id="IPR032388">
    <property type="entry name" value="FlgT_C"/>
</dbReference>
<dbReference type="Gene3D" id="2.40.10.410">
    <property type="entry name" value="FlgT, C-terminal domain"/>
    <property type="match status" value="1"/>
</dbReference>
<dbReference type="InterPro" id="IPR038180">
    <property type="entry name" value="FlgT_N_sf"/>
</dbReference>
<sequence>MCIGRLPFMLSTLRHLLLLTLFFIALPAHALQVVAEGSAAIVNGDVESARRKAIADASQAAALQSAAYISATQEIANGVLDVDTIELRALGDVRNVKTLDEWIQGQLLFVRIQADVYVEQGCESGLAPLSYRKSLALTSFPLLTPSQASAGDLGTIQSQLPGLIADLLENEKALETLKLTSLNLVANPATAPATRLPEGRVSNALQNSELLRSQFILAGVIRDMSMRSPVGPREPNILADLYNQADYASQRHLRNLSLDLFLYDGLSGELLEQKAFSTEGRWTRPREERTGFATALFWQQDYGQSTRKLAQEISAWLGSRLRCEPFATRITRTQGDQIWIDAGSRQGFKKGDQLSIYRRLTHYDDQMRAYSELSDTYEVLTLDLVQPGMARGRMAGDSLTHNIQRDDIVISR</sequence>
<keyword evidence="1" id="KW-0732">Signal</keyword>
<organism evidence="5 6">
    <name type="scientific">Marinobacterium zhoushanense</name>
    <dbReference type="NCBI Taxonomy" id="1679163"/>
    <lineage>
        <taxon>Bacteria</taxon>
        <taxon>Pseudomonadati</taxon>
        <taxon>Pseudomonadota</taxon>
        <taxon>Gammaproteobacteria</taxon>
        <taxon>Oceanospirillales</taxon>
        <taxon>Oceanospirillaceae</taxon>
        <taxon>Marinobacterium</taxon>
    </lineage>
</organism>
<accession>A0ABQ1KS25</accession>
<dbReference type="InterPro" id="IPR038165">
    <property type="entry name" value="FlgT_C_sf"/>
</dbReference>
<comment type="caution">
    <text evidence="5">The sequence shown here is derived from an EMBL/GenBank/DDBJ whole genome shotgun (WGS) entry which is preliminary data.</text>
</comment>
<name>A0ABQ1KS25_9GAMM</name>
<reference evidence="6" key="1">
    <citation type="journal article" date="2019" name="Int. J. Syst. Evol. Microbiol.">
        <title>The Global Catalogue of Microorganisms (GCM) 10K type strain sequencing project: providing services to taxonomists for standard genome sequencing and annotation.</title>
        <authorList>
            <consortium name="The Broad Institute Genomics Platform"/>
            <consortium name="The Broad Institute Genome Sequencing Center for Infectious Disease"/>
            <person name="Wu L."/>
            <person name="Ma J."/>
        </authorList>
    </citation>
    <scope>NUCLEOTIDE SEQUENCE [LARGE SCALE GENOMIC DNA]</scope>
    <source>
        <strain evidence="6">CGMCC 1.15341</strain>
    </source>
</reference>
<feature type="domain" description="Flagellar assembly protein T middle" evidence="3">
    <location>
        <begin position="130"/>
        <end position="289"/>
    </location>
</feature>
<evidence type="ECO:0008006" key="7">
    <source>
        <dbReference type="Google" id="ProtNLM"/>
    </source>
</evidence>
<dbReference type="Gene3D" id="3.30.1660.40">
    <property type="entry name" value="FlgT, N-terminal domain"/>
    <property type="match status" value="1"/>
</dbReference>
<dbReference type="EMBL" id="BMIJ01000008">
    <property type="protein sequence ID" value="GGC08164.1"/>
    <property type="molecule type" value="Genomic_DNA"/>
</dbReference>
<dbReference type="Gene3D" id="3.40.50.10610">
    <property type="entry name" value="ABC-type transport auxiliary lipoprotein component"/>
    <property type="match status" value="1"/>
</dbReference>
<feature type="chain" id="PRO_5046416044" description="Flagellar assembly T-like protein" evidence="1">
    <location>
        <begin position="31"/>
        <end position="412"/>
    </location>
</feature>
<dbReference type="InterPro" id="IPR032386">
    <property type="entry name" value="FlgT_M"/>
</dbReference>
<dbReference type="Pfam" id="PF16548">
    <property type="entry name" value="FlgT_N"/>
    <property type="match status" value="1"/>
</dbReference>
<feature type="signal peptide" evidence="1">
    <location>
        <begin position="1"/>
        <end position="30"/>
    </location>
</feature>
<feature type="domain" description="Flagellar assembly protein T C-terminal" evidence="2">
    <location>
        <begin position="335"/>
        <end position="410"/>
    </location>
</feature>
<evidence type="ECO:0000313" key="5">
    <source>
        <dbReference type="EMBL" id="GGC08164.1"/>
    </source>
</evidence>
<evidence type="ECO:0000313" key="6">
    <source>
        <dbReference type="Proteomes" id="UP000629025"/>
    </source>
</evidence>
<proteinExistence type="predicted"/>
<evidence type="ECO:0000259" key="2">
    <source>
        <dbReference type="Pfam" id="PF16538"/>
    </source>
</evidence>
<protein>
    <recommendedName>
        <fullName evidence="7">Flagellar assembly T-like protein</fullName>
    </recommendedName>
</protein>
<dbReference type="Pfam" id="PF16538">
    <property type="entry name" value="FlgT_C"/>
    <property type="match status" value="1"/>
</dbReference>
<gene>
    <name evidence="5" type="ORF">GCM10011352_38130</name>
</gene>
<dbReference type="Pfam" id="PF16539">
    <property type="entry name" value="FlgT_M"/>
    <property type="match status" value="1"/>
</dbReference>
<feature type="domain" description="Flagellar assembly protein T N-terminal" evidence="4">
    <location>
        <begin position="33"/>
        <end position="117"/>
    </location>
</feature>